<dbReference type="Pfam" id="PF19762">
    <property type="entry name" value="DUF6249"/>
    <property type="match status" value="1"/>
</dbReference>
<evidence type="ECO:0000256" key="1">
    <source>
        <dbReference type="SAM" id="MobiDB-lite"/>
    </source>
</evidence>
<dbReference type="AlphaFoldDB" id="A0A9X2EPF8"/>
<reference evidence="4" key="1">
    <citation type="journal article" date="2022" name="Arch. Microbiol.">
        <title>Microbulbifer okhotskensis sp. nov., isolated from a deep bottom sediment of the Okhotsk Sea.</title>
        <authorList>
            <person name="Romanenko L."/>
            <person name="Kurilenko V."/>
            <person name="Otstavnykh N."/>
            <person name="Velansky P."/>
            <person name="Isaeva M."/>
            <person name="Mikhailov V."/>
        </authorList>
    </citation>
    <scope>NUCLEOTIDE SEQUENCE</scope>
    <source>
        <strain evidence="4">OS29</strain>
    </source>
</reference>
<evidence type="ECO:0000313" key="5">
    <source>
        <dbReference type="Proteomes" id="UP001139028"/>
    </source>
</evidence>
<sequence>MASCIALGSWAQEGSEVIPEPPPAPEIEASDFSPEKRVRIMREDGVLTIKTQGENGERSEVQVDLGGEFGGPLSQKIIERLKDKGILDIDGQVTGETLNSVPDNVRIGLSADRDHASQRWAHRHASHEGDDDSWLIPVVALFCVFGMPVLIVWLVTRSSYRKKQLVMNNINRMVADGRDVPPELIDLLEEREPVNSSDRGITLIAIGAAVFLSLSALAGIGVGSLGLIPLFIGVARYVNWKLDNKQA</sequence>
<dbReference type="RefSeq" id="WP_252464543.1">
    <property type="nucleotide sequence ID" value="NZ_JALBWM010000007.1"/>
</dbReference>
<feature type="transmembrane region" description="Helical" evidence="2">
    <location>
        <begin position="134"/>
        <end position="155"/>
    </location>
</feature>
<dbReference type="InterPro" id="IPR046216">
    <property type="entry name" value="DUF6249"/>
</dbReference>
<protein>
    <submittedName>
        <fullName evidence="4">DUF6249 domain-containing protein</fullName>
    </submittedName>
</protein>
<feature type="domain" description="DUF6249" evidence="3">
    <location>
        <begin position="138"/>
        <end position="243"/>
    </location>
</feature>
<accession>A0A9X2EPF8</accession>
<evidence type="ECO:0000259" key="3">
    <source>
        <dbReference type="Pfam" id="PF19762"/>
    </source>
</evidence>
<evidence type="ECO:0000313" key="4">
    <source>
        <dbReference type="EMBL" id="MCO1333338.1"/>
    </source>
</evidence>
<comment type="caution">
    <text evidence="4">The sequence shown here is derived from an EMBL/GenBank/DDBJ whole genome shotgun (WGS) entry which is preliminary data.</text>
</comment>
<feature type="region of interest" description="Disordered" evidence="1">
    <location>
        <begin position="11"/>
        <end position="32"/>
    </location>
</feature>
<name>A0A9X2EPF8_9GAMM</name>
<feature type="transmembrane region" description="Helical" evidence="2">
    <location>
        <begin position="201"/>
        <end position="232"/>
    </location>
</feature>
<proteinExistence type="predicted"/>
<dbReference type="Proteomes" id="UP001139028">
    <property type="component" value="Unassembled WGS sequence"/>
</dbReference>
<organism evidence="4 5">
    <name type="scientific">Microbulbifer okhotskensis</name>
    <dbReference type="NCBI Taxonomy" id="2926617"/>
    <lineage>
        <taxon>Bacteria</taxon>
        <taxon>Pseudomonadati</taxon>
        <taxon>Pseudomonadota</taxon>
        <taxon>Gammaproteobacteria</taxon>
        <taxon>Cellvibrionales</taxon>
        <taxon>Microbulbiferaceae</taxon>
        <taxon>Microbulbifer</taxon>
    </lineage>
</organism>
<keyword evidence="5" id="KW-1185">Reference proteome</keyword>
<keyword evidence="2" id="KW-1133">Transmembrane helix</keyword>
<evidence type="ECO:0000256" key="2">
    <source>
        <dbReference type="SAM" id="Phobius"/>
    </source>
</evidence>
<keyword evidence="2" id="KW-0472">Membrane</keyword>
<gene>
    <name evidence="4" type="ORF">MO867_03195</name>
</gene>
<dbReference type="EMBL" id="JALBWM010000007">
    <property type="protein sequence ID" value="MCO1333338.1"/>
    <property type="molecule type" value="Genomic_DNA"/>
</dbReference>
<keyword evidence="2" id="KW-0812">Transmembrane</keyword>